<dbReference type="EMBL" id="KN838673">
    <property type="protein sequence ID" value="KIJ98241.1"/>
    <property type="molecule type" value="Genomic_DNA"/>
</dbReference>
<feature type="region of interest" description="Disordered" evidence="1">
    <location>
        <begin position="1"/>
        <end position="53"/>
    </location>
</feature>
<dbReference type="Proteomes" id="UP000054477">
    <property type="component" value="Unassembled WGS sequence"/>
</dbReference>
<keyword evidence="3" id="KW-1185">Reference proteome</keyword>
<organism evidence="2 3">
    <name type="scientific">Laccaria amethystina LaAM-08-1</name>
    <dbReference type="NCBI Taxonomy" id="1095629"/>
    <lineage>
        <taxon>Eukaryota</taxon>
        <taxon>Fungi</taxon>
        <taxon>Dikarya</taxon>
        <taxon>Basidiomycota</taxon>
        <taxon>Agaricomycotina</taxon>
        <taxon>Agaricomycetes</taxon>
        <taxon>Agaricomycetidae</taxon>
        <taxon>Agaricales</taxon>
        <taxon>Agaricineae</taxon>
        <taxon>Hydnangiaceae</taxon>
        <taxon>Laccaria</taxon>
    </lineage>
</organism>
<evidence type="ECO:0000313" key="2">
    <source>
        <dbReference type="EMBL" id="KIJ98241.1"/>
    </source>
</evidence>
<proteinExistence type="predicted"/>
<reference evidence="3" key="2">
    <citation type="submission" date="2015-01" db="EMBL/GenBank/DDBJ databases">
        <title>Evolutionary Origins and Diversification of the Mycorrhizal Mutualists.</title>
        <authorList>
            <consortium name="DOE Joint Genome Institute"/>
            <consortium name="Mycorrhizal Genomics Consortium"/>
            <person name="Kohler A."/>
            <person name="Kuo A."/>
            <person name="Nagy L.G."/>
            <person name="Floudas D."/>
            <person name="Copeland A."/>
            <person name="Barry K.W."/>
            <person name="Cichocki N."/>
            <person name="Veneault-Fourrey C."/>
            <person name="LaButti K."/>
            <person name="Lindquist E.A."/>
            <person name="Lipzen A."/>
            <person name="Lundell T."/>
            <person name="Morin E."/>
            <person name="Murat C."/>
            <person name="Riley R."/>
            <person name="Ohm R."/>
            <person name="Sun H."/>
            <person name="Tunlid A."/>
            <person name="Henrissat B."/>
            <person name="Grigoriev I.V."/>
            <person name="Hibbett D.S."/>
            <person name="Martin F."/>
        </authorList>
    </citation>
    <scope>NUCLEOTIDE SEQUENCE [LARGE SCALE GENOMIC DNA]</scope>
    <source>
        <strain evidence="3">LaAM-08-1</strain>
    </source>
</reference>
<evidence type="ECO:0000256" key="1">
    <source>
        <dbReference type="SAM" id="MobiDB-lite"/>
    </source>
</evidence>
<protein>
    <submittedName>
        <fullName evidence="2">Uncharacterized protein</fullName>
    </submittedName>
</protein>
<feature type="compositionally biased region" description="Acidic residues" evidence="1">
    <location>
        <begin position="17"/>
        <end position="28"/>
    </location>
</feature>
<sequence>MASHHPSPSPETFAFPSDDDANSSDEDTSAPPVLVSPIKRRQRATAPGINKQSDLEVWELSDEDIIAAAKTTWRSDAYDHYSVSLQCNFGSKREPLSLS</sequence>
<name>A0A0C9XKX9_9AGAR</name>
<gene>
    <name evidence="2" type="ORF">K443DRAFT_9293</name>
</gene>
<dbReference type="HOGENOM" id="CLU_2320756_0_0_1"/>
<dbReference type="OrthoDB" id="3020297at2759"/>
<accession>A0A0C9XKX9</accession>
<reference evidence="2 3" key="1">
    <citation type="submission" date="2014-04" db="EMBL/GenBank/DDBJ databases">
        <authorList>
            <consortium name="DOE Joint Genome Institute"/>
            <person name="Kuo A."/>
            <person name="Kohler A."/>
            <person name="Nagy L.G."/>
            <person name="Floudas D."/>
            <person name="Copeland A."/>
            <person name="Barry K.W."/>
            <person name="Cichocki N."/>
            <person name="Veneault-Fourrey C."/>
            <person name="LaButti K."/>
            <person name="Lindquist E.A."/>
            <person name="Lipzen A."/>
            <person name="Lundell T."/>
            <person name="Morin E."/>
            <person name="Murat C."/>
            <person name="Sun H."/>
            <person name="Tunlid A."/>
            <person name="Henrissat B."/>
            <person name="Grigoriev I.V."/>
            <person name="Hibbett D.S."/>
            <person name="Martin F."/>
            <person name="Nordberg H.P."/>
            <person name="Cantor M.N."/>
            <person name="Hua S.X."/>
        </authorList>
    </citation>
    <scope>NUCLEOTIDE SEQUENCE [LARGE SCALE GENOMIC DNA]</scope>
    <source>
        <strain evidence="2 3">LaAM-08-1</strain>
    </source>
</reference>
<evidence type="ECO:0000313" key="3">
    <source>
        <dbReference type="Proteomes" id="UP000054477"/>
    </source>
</evidence>
<dbReference type="AlphaFoldDB" id="A0A0C9XKX9"/>